<keyword evidence="13 20" id="KW-0472">Membrane</keyword>
<dbReference type="Gene3D" id="1.10.510.10">
    <property type="entry name" value="Transferase(Phosphotransferase) domain 1"/>
    <property type="match status" value="1"/>
</dbReference>
<dbReference type="InterPro" id="IPR000719">
    <property type="entry name" value="Prot_kinase_dom"/>
</dbReference>
<comment type="subcellular location">
    <subcellularLocation>
        <location evidence="1">Membrane</location>
        <topology evidence="1">Single-pass type I membrane protein</topology>
    </subcellularLocation>
</comment>
<dbReference type="SMART" id="SM00220">
    <property type="entry name" value="S_TKc"/>
    <property type="match status" value="1"/>
</dbReference>
<comment type="function">
    <text evidence="18">Serine/threonine-protein kinase that may function as a signaling receptor of extracellular matrix component. Binding to pectin may have significance in the control of cell expansion, morphogenesis and development.</text>
</comment>
<evidence type="ECO:0000256" key="17">
    <source>
        <dbReference type="ARBA" id="ARBA00047951"/>
    </source>
</evidence>
<feature type="domain" description="EGF-like" evidence="22">
    <location>
        <begin position="316"/>
        <end position="352"/>
    </location>
</feature>
<keyword evidence="23" id="KW-1185">Reference proteome</keyword>
<keyword evidence="5" id="KW-0808">Transferase</keyword>
<evidence type="ECO:0000256" key="20">
    <source>
        <dbReference type="SAM" id="Phobius"/>
    </source>
</evidence>
<dbReference type="InterPro" id="IPR000152">
    <property type="entry name" value="EGF-type_Asp/Asn_hydroxyl_site"/>
</dbReference>
<dbReference type="InterPro" id="IPR045274">
    <property type="entry name" value="WAK-like"/>
</dbReference>
<evidence type="ECO:0000256" key="5">
    <source>
        <dbReference type="ARBA" id="ARBA00022679"/>
    </source>
</evidence>
<sequence>MQLQDQEITFCDIQPVSVNMHISSLLNFAMLLLFPSHLSWTVAAIYSNTSFADGPYIAKPGCPSKCGDLTVPYPFGIGINANCSINPFFDINCNPSFNPPKAFLGNLEVLGISETKVHIRNNLTSLCAVPGYILQGAKFYMDLSGTPFSFSNQNKLTVVGCNHVSFMSKLGTYISACVAVCSKPQELNNGSCTGIGCCQASIPKGLQYIDTTMMFMNYPSGDDNFNPCGYSFLAEQNSYIFSVSDISDPSFVDRTMGTVPLLIDWEIPSRTCNDSSGIICEEGSVCVDPDTTLGGYRCNCSQGYQGNPYLSPGCQDINECDSNPCDPKAMCINTPGSFICSCPPDYHGDGAKYGIGCVYLGPPEKTAVYAGLLVGCGLFILLAVSLWLYKLLRKTRAKQLKQSIFKRNGGLLLQQHMSAHDLLLGKMRIFTSKELERATDRFNENRILGRGGQGTVYKGMLSDGRIVAVKKSKQVDKNQQEEFINEVVILSQINHRNVVKLLGCCLETEVPLLVYEFIPNGTLYDLIHDDSTGFPFSWDLRLRIAAEIADALAYLHYATSIPIYHRDMKSNNILLDEKYRAKLSDFGISRSVAIDQTHLTTKVQGTFGYLDPEYFQTSQFTEKSDVYSFGVVLIELLTGQKPISTSVTEKEKSLVMRFLLTMEENRLQTILDSRIIEQGAKEEHLAVANLARRCLNFSGKKRPTIREVATELESIRPCENPSCIESNTPDISFTEAESFRFRDDGSLWTQNVGS</sequence>
<evidence type="ECO:0000256" key="1">
    <source>
        <dbReference type="ARBA" id="ARBA00004479"/>
    </source>
</evidence>
<evidence type="ECO:0000256" key="19">
    <source>
        <dbReference type="PROSITE-ProRule" id="PRU00076"/>
    </source>
</evidence>
<dbReference type="AlphaFoldDB" id="A0A8M8V2J8"/>
<dbReference type="InterPro" id="IPR000742">
    <property type="entry name" value="EGF"/>
</dbReference>
<dbReference type="GO" id="GO:0030247">
    <property type="term" value="F:polysaccharide binding"/>
    <property type="evidence" value="ECO:0007669"/>
    <property type="project" value="InterPro"/>
</dbReference>
<keyword evidence="15" id="KW-0325">Glycoprotein</keyword>
<comment type="catalytic activity">
    <reaction evidence="16">
        <text>L-seryl-[protein] + ATP = O-phospho-L-seryl-[protein] + ADP + H(+)</text>
        <dbReference type="Rhea" id="RHEA:17989"/>
        <dbReference type="Rhea" id="RHEA-COMP:9863"/>
        <dbReference type="Rhea" id="RHEA-COMP:11604"/>
        <dbReference type="ChEBI" id="CHEBI:15378"/>
        <dbReference type="ChEBI" id="CHEBI:29999"/>
        <dbReference type="ChEBI" id="CHEBI:30616"/>
        <dbReference type="ChEBI" id="CHEBI:83421"/>
        <dbReference type="ChEBI" id="CHEBI:456216"/>
    </reaction>
</comment>
<dbReference type="Gramene" id="SIN_1020788.t">
    <property type="protein sequence ID" value="SIN_1020788.t"/>
    <property type="gene ID" value="SIN_1020788"/>
</dbReference>
<comment type="caution">
    <text evidence="19">Lacks conserved residue(s) required for the propagation of feature annotation.</text>
</comment>
<feature type="domain" description="EGF-like" evidence="22">
    <location>
        <begin position="268"/>
        <end position="315"/>
    </location>
</feature>
<evidence type="ECO:0000313" key="24">
    <source>
        <dbReference type="RefSeq" id="XP_020550544.1"/>
    </source>
</evidence>
<evidence type="ECO:0000256" key="14">
    <source>
        <dbReference type="ARBA" id="ARBA00023157"/>
    </source>
</evidence>
<evidence type="ECO:0000313" key="23">
    <source>
        <dbReference type="Proteomes" id="UP000504604"/>
    </source>
</evidence>
<evidence type="ECO:0000256" key="16">
    <source>
        <dbReference type="ARBA" id="ARBA00047558"/>
    </source>
</evidence>
<keyword evidence="9" id="KW-0547">Nucleotide-binding</keyword>
<evidence type="ECO:0000256" key="6">
    <source>
        <dbReference type="ARBA" id="ARBA00022692"/>
    </source>
</evidence>
<keyword evidence="2" id="KW-0723">Serine/threonine-protein kinase</keyword>
<evidence type="ECO:0000256" key="13">
    <source>
        <dbReference type="ARBA" id="ARBA00023136"/>
    </source>
</evidence>
<dbReference type="PROSITE" id="PS50011">
    <property type="entry name" value="PROTEIN_KINASE_DOM"/>
    <property type="match status" value="1"/>
</dbReference>
<keyword evidence="6 20" id="KW-0812">Transmembrane</keyword>
<dbReference type="KEGG" id="sind:105165058"/>
<dbReference type="InterPro" id="IPR008271">
    <property type="entry name" value="Ser/Thr_kinase_AS"/>
</dbReference>
<evidence type="ECO:0000256" key="7">
    <source>
        <dbReference type="ARBA" id="ARBA00022729"/>
    </source>
</evidence>
<keyword evidence="10" id="KW-0418">Kinase</keyword>
<dbReference type="Gene3D" id="3.30.200.20">
    <property type="entry name" value="Phosphorylase Kinase, domain 1"/>
    <property type="match status" value="1"/>
</dbReference>
<dbReference type="InterPro" id="IPR011009">
    <property type="entry name" value="Kinase-like_dom_sf"/>
</dbReference>
<dbReference type="GO" id="GO:0004674">
    <property type="term" value="F:protein serine/threonine kinase activity"/>
    <property type="evidence" value="ECO:0007669"/>
    <property type="project" value="UniProtKB-KW"/>
</dbReference>
<evidence type="ECO:0000256" key="18">
    <source>
        <dbReference type="ARBA" id="ARBA00058961"/>
    </source>
</evidence>
<dbReference type="SUPFAM" id="SSF57196">
    <property type="entry name" value="EGF/Laminin"/>
    <property type="match status" value="1"/>
</dbReference>
<dbReference type="InterPro" id="IPR001881">
    <property type="entry name" value="EGF-like_Ca-bd_dom"/>
</dbReference>
<evidence type="ECO:0000256" key="3">
    <source>
        <dbReference type="ARBA" id="ARBA00022536"/>
    </source>
</evidence>
<keyword evidence="8" id="KW-0677">Repeat</keyword>
<keyword evidence="12 20" id="KW-1133">Transmembrane helix</keyword>
<proteinExistence type="predicted"/>
<keyword evidence="7" id="KW-0732">Signal</keyword>
<evidence type="ECO:0000256" key="8">
    <source>
        <dbReference type="ARBA" id="ARBA00022737"/>
    </source>
</evidence>
<keyword evidence="3 19" id="KW-0245">EGF-like domain</keyword>
<dbReference type="OrthoDB" id="4062651at2759"/>
<keyword evidence="14" id="KW-1015">Disulfide bond</keyword>
<dbReference type="PROSITE" id="PS00108">
    <property type="entry name" value="PROTEIN_KINASE_ST"/>
    <property type="match status" value="1"/>
</dbReference>
<keyword evidence="4" id="KW-0597">Phosphoprotein</keyword>
<evidence type="ECO:0000256" key="2">
    <source>
        <dbReference type="ARBA" id="ARBA00022527"/>
    </source>
</evidence>
<dbReference type="FunFam" id="3.30.200.20:FF:000043">
    <property type="entry name" value="Wall-associated receptor kinase 2"/>
    <property type="match status" value="1"/>
</dbReference>
<accession>A0A8M8V2J8</accession>
<name>A0A8M8V2J8_SESIN</name>
<dbReference type="GO" id="GO:0005509">
    <property type="term" value="F:calcium ion binding"/>
    <property type="evidence" value="ECO:0007669"/>
    <property type="project" value="InterPro"/>
</dbReference>
<reference evidence="24" key="1">
    <citation type="submission" date="2025-08" db="UniProtKB">
        <authorList>
            <consortium name="RefSeq"/>
        </authorList>
    </citation>
    <scope>IDENTIFICATION</scope>
</reference>
<dbReference type="PROSITE" id="PS01187">
    <property type="entry name" value="EGF_CA"/>
    <property type="match status" value="1"/>
</dbReference>
<dbReference type="InterPro" id="IPR018097">
    <property type="entry name" value="EGF_Ca-bd_CS"/>
</dbReference>
<feature type="transmembrane region" description="Helical" evidence="20">
    <location>
        <begin position="367"/>
        <end position="389"/>
    </location>
</feature>
<keyword evidence="11" id="KW-0067">ATP-binding</keyword>
<evidence type="ECO:0000256" key="12">
    <source>
        <dbReference type="ARBA" id="ARBA00022989"/>
    </source>
</evidence>
<dbReference type="PANTHER" id="PTHR27005">
    <property type="entry name" value="WALL-ASSOCIATED RECEPTOR KINASE-LIKE 21"/>
    <property type="match status" value="1"/>
</dbReference>
<dbReference type="SMART" id="SM00181">
    <property type="entry name" value="EGF"/>
    <property type="match status" value="2"/>
</dbReference>
<dbReference type="CDD" id="cd14066">
    <property type="entry name" value="STKc_IRAK"/>
    <property type="match status" value="1"/>
</dbReference>
<organism evidence="23 24">
    <name type="scientific">Sesamum indicum</name>
    <name type="common">Oriental sesame</name>
    <name type="synonym">Sesamum orientale</name>
    <dbReference type="NCBI Taxonomy" id="4182"/>
    <lineage>
        <taxon>Eukaryota</taxon>
        <taxon>Viridiplantae</taxon>
        <taxon>Streptophyta</taxon>
        <taxon>Embryophyta</taxon>
        <taxon>Tracheophyta</taxon>
        <taxon>Spermatophyta</taxon>
        <taxon>Magnoliopsida</taxon>
        <taxon>eudicotyledons</taxon>
        <taxon>Gunneridae</taxon>
        <taxon>Pentapetalae</taxon>
        <taxon>asterids</taxon>
        <taxon>lamiids</taxon>
        <taxon>Lamiales</taxon>
        <taxon>Pedaliaceae</taxon>
        <taxon>Sesamum</taxon>
    </lineage>
</organism>
<dbReference type="FunFam" id="2.10.25.10:FF:000038">
    <property type="entry name" value="Fibrillin 2"/>
    <property type="match status" value="1"/>
</dbReference>
<dbReference type="Pfam" id="PF00069">
    <property type="entry name" value="Pkinase"/>
    <property type="match status" value="1"/>
</dbReference>
<dbReference type="PANTHER" id="PTHR27005:SF515">
    <property type="entry name" value="WALL-ASSOCIATED RECEPTOR KINASE-LIKE 10-RELATED"/>
    <property type="match status" value="1"/>
</dbReference>
<evidence type="ECO:0000256" key="15">
    <source>
        <dbReference type="ARBA" id="ARBA00023180"/>
    </source>
</evidence>
<dbReference type="SMART" id="SM00179">
    <property type="entry name" value="EGF_CA"/>
    <property type="match status" value="2"/>
</dbReference>
<dbReference type="GO" id="GO:0005524">
    <property type="term" value="F:ATP binding"/>
    <property type="evidence" value="ECO:0007669"/>
    <property type="project" value="UniProtKB-KW"/>
</dbReference>
<dbReference type="PROSITE" id="PS50026">
    <property type="entry name" value="EGF_3"/>
    <property type="match status" value="2"/>
</dbReference>
<evidence type="ECO:0000256" key="9">
    <source>
        <dbReference type="ARBA" id="ARBA00022741"/>
    </source>
</evidence>
<dbReference type="RefSeq" id="XP_020550544.1">
    <property type="nucleotide sequence ID" value="XM_020694885.1"/>
</dbReference>
<gene>
    <name evidence="24" type="primary">LOC105165058</name>
</gene>
<dbReference type="FunFam" id="1.10.510.10:FF:000084">
    <property type="entry name" value="Wall-associated receptor kinase 2"/>
    <property type="match status" value="1"/>
</dbReference>
<dbReference type="Pfam" id="PF12947">
    <property type="entry name" value="EGF_3"/>
    <property type="match status" value="1"/>
</dbReference>
<dbReference type="Pfam" id="PF13947">
    <property type="entry name" value="GUB_WAK_bind"/>
    <property type="match status" value="1"/>
</dbReference>
<evidence type="ECO:0000259" key="21">
    <source>
        <dbReference type="PROSITE" id="PS50011"/>
    </source>
</evidence>
<dbReference type="GeneID" id="105165058"/>
<dbReference type="InterPro" id="IPR025287">
    <property type="entry name" value="WAK_GUB"/>
</dbReference>
<evidence type="ECO:0000256" key="11">
    <source>
        <dbReference type="ARBA" id="ARBA00022840"/>
    </source>
</evidence>
<comment type="catalytic activity">
    <reaction evidence="17">
        <text>L-threonyl-[protein] + ATP = O-phospho-L-threonyl-[protein] + ADP + H(+)</text>
        <dbReference type="Rhea" id="RHEA:46608"/>
        <dbReference type="Rhea" id="RHEA-COMP:11060"/>
        <dbReference type="Rhea" id="RHEA-COMP:11605"/>
        <dbReference type="ChEBI" id="CHEBI:15378"/>
        <dbReference type="ChEBI" id="CHEBI:30013"/>
        <dbReference type="ChEBI" id="CHEBI:30616"/>
        <dbReference type="ChEBI" id="CHEBI:61977"/>
        <dbReference type="ChEBI" id="CHEBI:456216"/>
    </reaction>
</comment>
<dbReference type="GO" id="GO:0005886">
    <property type="term" value="C:plasma membrane"/>
    <property type="evidence" value="ECO:0007669"/>
    <property type="project" value="TreeGrafter"/>
</dbReference>
<protein>
    <submittedName>
        <fullName evidence="24">Wall-associated receptor kinase-like 8</fullName>
    </submittedName>
</protein>
<feature type="domain" description="Protein kinase" evidence="21">
    <location>
        <begin position="442"/>
        <end position="715"/>
    </location>
</feature>
<dbReference type="Proteomes" id="UP000504604">
    <property type="component" value="Linkage group LG6"/>
</dbReference>
<dbReference type="Gene3D" id="2.10.25.10">
    <property type="entry name" value="Laminin"/>
    <property type="match status" value="2"/>
</dbReference>
<dbReference type="CDD" id="cd00054">
    <property type="entry name" value="EGF_CA"/>
    <property type="match status" value="2"/>
</dbReference>
<evidence type="ECO:0000256" key="4">
    <source>
        <dbReference type="ARBA" id="ARBA00022553"/>
    </source>
</evidence>
<dbReference type="PROSITE" id="PS00010">
    <property type="entry name" value="ASX_HYDROXYL"/>
    <property type="match status" value="1"/>
</dbReference>
<dbReference type="InterPro" id="IPR024731">
    <property type="entry name" value="NELL2-like_EGF"/>
</dbReference>
<evidence type="ECO:0000256" key="10">
    <source>
        <dbReference type="ARBA" id="ARBA00022777"/>
    </source>
</evidence>
<dbReference type="SUPFAM" id="SSF56112">
    <property type="entry name" value="Protein kinase-like (PK-like)"/>
    <property type="match status" value="1"/>
</dbReference>
<evidence type="ECO:0000259" key="22">
    <source>
        <dbReference type="PROSITE" id="PS50026"/>
    </source>
</evidence>
<dbReference type="GO" id="GO:0007166">
    <property type="term" value="P:cell surface receptor signaling pathway"/>
    <property type="evidence" value="ECO:0007669"/>
    <property type="project" value="InterPro"/>
</dbReference>